<comment type="catalytic activity">
    <reaction evidence="4">
        <text>[protein]-peptidylproline (omega=180) = [protein]-peptidylproline (omega=0)</text>
        <dbReference type="Rhea" id="RHEA:16237"/>
        <dbReference type="Rhea" id="RHEA-COMP:10747"/>
        <dbReference type="Rhea" id="RHEA-COMP:10748"/>
        <dbReference type="ChEBI" id="CHEBI:83833"/>
        <dbReference type="ChEBI" id="CHEBI:83834"/>
        <dbReference type="EC" id="5.2.1.8"/>
    </reaction>
</comment>
<accession>A0A6N7XQ97</accession>
<dbReference type="PROSITE" id="PS00170">
    <property type="entry name" value="CSA_PPIASE_1"/>
    <property type="match status" value="1"/>
</dbReference>
<dbReference type="Proteomes" id="UP000469325">
    <property type="component" value="Unassembled WGS sequence"/>
</dbReference>
<dbReference type="Gene3D" id="2.40.100.10">
    <property type="entry name" value="Cyclophilin-like"/>
    <property type="match status" value="1"/>
</dbReference>
<dbReference type="SUPFAM" id="SSF50891">
    <property type="entry name" value="Cyclophilin-like"/>
    <property type="match status" value="1"/>
</dbReference>
<dbReference type="PROSITE" id="PS51318">
    <property type="entry name" value="TAT"/>
    <property type="match status" value="1"/>
</dbReference>
<dbReference type="InterPro" id="IPR029000">
    <property type="entry name" value="Cyclophilin-like_dom_sf"/>
</dbReference>
<dbReference type="GO" id="GO:0006457">
    <property type="term" value="P:protein folding"/>
    <property type="evidence" value="ECO:0007669"/>
    <property type="project" value="InterPro"/>
</dbReference>
<dbReference type="PANTHER" id="PTHR45625:SF4">
    <property type="entry name" value="PEPTIDYLPROLYL ISOMERASE DOMAIN AND WD REPEAT-CONTAINING PROTEIN 1"/>
    <property type="match status" value="1"/>
</dbReference>
<evidence type="ECO:0000256" key="4">
    <source>
        <dbReference type="RuleBase" id="RU363019"/>
    </source>
</evidence>
<keyword evidence="8" id="KW-1185">Reference proteome</keyword>
<feature type="chain" id="PRO_5039754909" description="Peptidyl-prolyl cis-trans isomerase" evidence="4">
    <location>
        <begin position="26"/>
        <end position="226"/>
    </location>
</feature>
<gene>
    <name evidence="7" type="ORF">FYJ68_03820</name>
</gene>
<sequence length="226" mass="23668">MEQGPAITRRAFLAAMAATSTLALAACEPAFPDTIDSASEDSTSDPSSGEVLSQALDNGFSSGTHHVTIEVSGYGSMDVELYADSAPITVSNFCDLVQRGFYDGLTFHRVVSGFMIQGGDPNGDGTGGSGRRIKGEFTANGIANSILHKRGVVSMARATDYDSASSQFFIMQQQDTDLDGTYAAFGRVTSGMEVVDSICSKVKPQDSSGLVAKADQPVITKIALVD</sequence>
<dbReference type="GO" id="GO:0003755">
    <property type="term" value="F:peptidyl-prolyl cis-trans isomerase activity"/>
    <property type="evidence" value="ECO:0007669"/>
    <property type="project" value="UniProtKB-UniRule"/>
</dbReference>
<reference evidence="7 8" key="1">
    <citation type="submission" date="2019-08" db="EMBL/GenBank/DDBJ databases">
        <title>In-depth cultivation of the pig gut microbiome towards novel bacterial diversity and tailored functional studies.</title>
        <authorList>
            <person name="Wylensek D."/>
            <person name="Hitch T.C.A."/>
            <person name="Clavel T."/>
        </authorList>
    </citation>
    <scope>NUCLEOTIDE SEQUENCE [LARGE SCALE GENOMIC DNA]</scope>
    <source>
        <strain evidence="7 8">CA-Schmier-601-WT-1</strain>
    </source>
</reference>
<dbReference type="Pfam" id="PF00160">
    <property type="entry name" value="Pro_isomerase"/>
    <property type="match status" value="1"/>
</dbReference>
<evidence type="ECO:0000256" key="2">
    <source>
        <dbReference type="ARBA" id="ARBA00023110"/>
    </source>
</evidence>
<dbReference type="PRINTS" id="PR00153">
    <property type="entry name" value="CSAPPISMRASE"/>
</dbReference>
<dbReference type="InterPro" id="IPR020892">
    <property type="entry name" value="Cyclophilin-type_PPIase_CS"/>
</dbReference>
<feature type="signal peptide" evidence="4">
    <location>
        <begin position="1"/>
        <end position="25"/>
    </location>
</feature>
<proteinExistence type="inferred from homology"/>
<keyword evidence="2 4" id="KW-0697">Rotamase</keyword>
<evidence type="ECO:0000256" key="5">
    <source>
        <dbReference type="SAM" id="MobiDB-lite"/>
    </source>
</evidence>
<feature type="region of interest" description="Disordered" evidence="5">
    <location>
        <begin position="35"/>
        <end position="54"/>
    </location>
</feature>
<dbReference type="InterPro" id="IPR006311">
    <property type="entry name" value="TAT_signal"/>
</dbReference>
<keyword evidence="3 4" id="KW-0413">Isomerase</keyword>
<dbReference type="EC" id="5.2.1.8" evidence="4"/>
<name>A0A6N7XQ97_9ACTN</name>
<evidence type="ECO:0000313" key="7">
    <source>
        <dbReference type="EMBL" id="MST72235.1"/>
    </source>
</evidence>
<dbReference type="AlphaFoldDB" id="A0A6N7XQ97"/>
<protein>
    <recommendedName>
        <fullName evidence="4">Peptidyl-prolyl cis-trans isomerase</fullName>
        <shortName evidence="4">PPIase</shortName>
        <ecNumber evidence="4">5.2.1.8</ecNumber>
    </recommendedName>
</protein>
<organism evidence="7 8">
    <name type="scientific">Olsenella porci</name>
    <dbReference type="NCBI Taxonomy" id="2652279"/>
    <lineage>
        <taxon>Bacteria</taxon>
        <taxon>Bacillati</taxon>
        <taxon>Actinomycetota</taxon>
        <taxon>Coriobacteriia</taxon>
        <taxon>Coriobacteriales</taxon>
        <taxon>Atopobiaceae</taxon>
        <taxon>Olsenella</taxon>
    </lineage>
</organism>
<keyword evidence="4" id="KW-0732">Signal</keyword>
<feature type="domain" description="PPIase cyclophilin-type" evidence="6">
    <location>
        <begin position="64"/>
        <end position="198"/>
    </location>
</feature>
<dbReference type="RefSeq" id="WP_154434124.1">
    <property type="nucleotide sequence ID" value="NZ_VUNC01000002.1"/>
</dbReference>
<comment type="similarity">
    <text evidence="4">Belongs to the cyclophilin-type PPIase family.</text>
</comment>
<dbReference type="PROSITE" id="PS50072">
    <property type="entry name" value="CSA_PPIASE_2"/>
    <property type="match status" value="1"/>
</dbReference>
<evidence type="ECO:0000259" key="6">
    <source>
        <dbReference type="PROSITE" id="PS50072"/>
    </source>
</evidence>
<comment type="caution">
    <text evidence="7">The sequence shown here is derived from an EMBL/GenBank/DDBJ whole genome shotgun (WGS) entry which is preliminary data.</text>
</comment>
<comment type="function">
    <text evidence="1 4">PPIases accelerate the folding of proteins. It catalyzes the cis-trans isomerization of proline imidic peptide bonds in oligopeptides.</text>
</comment>
<dbReference type="EMBL" id="VUNC01000002">
    <property type="protein sequence ID" value="MST72235.1"/>
    <property type="molecule type" value="Genomic_DNA"/>
</dbReference>
<evidence type="ECO:0000313" key="8">
    <source>
        <dbReference type="Proteomes" id="UP000469325"/>
    </source>
</evidence>
<dbReference type="InterPro" id="IPR044666">
    <property type="entry name" value="Cyclophilin_A-like"/>
</dbReference>
<dbReference type="InterPro" id="IPR002130">
    <property type="entry name" value="Cyclophilin-type_PPIase_dom"/>
</dbReference>
<evidence type="ECO:0000256" key="3">
    <source>
        <dbReference type="ARBA" id="ARBA00023235"/>
    </source>
</evidence>
<evidence type="ECO:0000256" key="1">
    <source>
        <dbReference type="ARBA" id="ARBA00002388"/>
    </source>
</evidence>
<dbReference type="CDD" id="cd00317">
    <property type="entry name" value="cyclophilin"/>
    <property type="match status" value="1"/>
</dbReference>
<dbReference type="PANTHER" id="PTHR45625">
    <property type="entry name" value="PEPTIDYL-PROLYL CIS-TRANS ISOMERASE-RELATED"/>
    <property type="match status" value="1"/>
</dbReference>